<dbReference type="AlphaFoldDB" id="A0A4R7JAF9"/>
<dbReference type="PANTHER" id="PTHR43649:SF30">
    <property type="entry name" value="ABC TRANSPORTER SUBSTRATE-BINDING PROTEIN"/>
    <property type="match status" value="1"/>
</dbReference>
<dbReference type="OrthoDB" id="2509690at2"/>
<name>A0A4R7JAF9_9ACTN</name>
<dbReference type="InterPro" id="IPR006311">
    <property type="entry name" value="TAT_signal"/>
</dbReference>
<dbReference type="CDD" id="cd14748">
    <property type="entry name" value="PBP2_UgpB"/>
    <property type="match status" value="1"/>
</dbReference>
<dbReference type="PROSITE" id="PS51318">
    <property type="entry name" value="TAT"/>
    <property type="match status" value="1"/>
</dbReference>
<organism evidence="1 2">
    <name type="scientific">Naumannella halotolerans</name>
    <dbReference type="NCBI Taxonomy" id="993414"/>
    <lineage>
        <taxon>Bacteria</taxon>
        <taxon>Bacillati</taxon>
        <taxon>Actinomycetota</taxon>
        <taxon>Actinomycetes</taxon>
        <taxon>Propionibacteriales</taxon>
        <taxon>Propionibacteriaceae</taxon>
        <taxon>Naumannella</taxon>
    </lineage>
</organism>
<comment type="caution">
    <text evidence="1">The sequence shown here is derived from an EMBL/GenBank/DDBJ whole genome shotgun (WGS) entry which is preliminary data.</text>
</comment>
<evidence type="ECO:0000313" key="1">
    <source>
        <dbReference type="EMBL" id="TDT33617.1"/>
    </source>
</evidence>
<keyword evidence="2" id="KW-1185">Reference proteome</keyword>
<protein>
    <submittedName>
        <fullName evidence="1">sn-glycerol 3-phosphate transport system substrate-binding protein</fullName>
    </submittedName>
</protein>
<accession>A0A4R7JAF9</accession>
<proteinExistence type="predicted"/>
<dbReference type="PANTHER" id="PTHR43649">
    <property type="entry name" value="ARABINOSE-BINDING PROTEIN-RELATED"/>
    <property type="match status" value="1"/>
</dbReference>
<dbReference type="Pfam" id="PF13416">
    <property type="entry name" value="SBP_bac_8"/>
    <property type="match status" value="1"/>
</dbReference>
<dbReference type="PROSITE" id="PS51257">
    <property type="entry name" value="PROKAR_LIPOPROTEIN"/>
    <property type="match status" value="1"/>
</dbReference>
<dbReference type="Gene3D" id="3.40.190.10">
    <property type="entry name" value="Periplasmic binding protein-like II"/>
    <property type="match status" value="1"/>
</dbReference>
<sequence>MRSMFDRRRFLGLAGAGVGALALGACGGPSIGGGAGGGTAPVDVNGPDFSGVEAAKSITFWSNHPGGSEQITRSLLDAFTQESGIEVELVTAGANYEEIAQRFQTAQASGDLPDAVVLSDVWWFRYYMQQTIIPLGTAIEAAGITTAGYRESLIGDYQYDGGQWALPWARSTPLFYYNKAHWEAAGLEDRAPQTWAEFAEWAPALKEATGVSAYEFPALDGYAGWILQNLLWGYGSGWSAEESFDIICDNPQAVEAITFAQNSIKDGWATVASQAAVDDLAAEGCSATIESTGSLVGLLDTVGDKFEVGVGFLPGGPQVQTPVCPTGGAGLGIPSGIDPANQLASAMMIGFLTNPENTVKFSAATGYMPVQTDADVSTLLAETPQIQTAIDQLEVTRSQDWARVFVPGAELEMANAAAAVLNEQADVQETLTGLKSTLEELYTTQVEPNIG</sequence>
<evidence type="ECO:0000313" key="2">
    <source>
        <dbReference type="Proteomes" id="UP000295371"/>
    </source>
</evidence>
<dbReference type="InterPro" id="IPR006059">
    <property type="entry name" value="SBP"/>
</dbReference>
<dbReference type="SUPFAM" id="SSF53850">
    <property type="entry name" value="Periplasmic binding protein-like II"/>
    <property type="match status" value="1"/>
</dbReference>
<dbReference type="Proteomes" id="UP000295371">
    <property type="component" value="Unassembled WGS sequence"/>
</dbReference>
<reference evidence="1 2" key="1">
    <citation type="submission" date="2019-03" db="EMBL/GenBank/DDBJ databases">
        <title>Genomic Encyclopedia of Archaeal and Bacterial Type Strains, Phase II (KMG-II): from individual species to whole genera.</title>
        <authorList>
            <person name="Goeker M."/>
        </authorList>
    </citation>
    <scope>NUCLEOTIDE SEQUENCE [LARGE SCALE GENOMIC DNA]</scope>
    <source>
        <strain evidence="1 2">DSM 24323</strain>
    </source>
</reference>
<dbReference type="InterPro" id="IPR050490">
    <property type="entry name" value="Bact_solute-bd_prot1"/>
</dbReference>
<dbReference type="RefSeq" id="WP_133754098.1">
    <property type="nucleotide sequence ID" value="NZ_SOAW01000001.1"/>
</dbReference>
<gene>
    <name evidence="1" type="ORF">CLV29_1240</name>
</gene>
<dbReference type="EMBL" id="SOAW01000001">
    <property type="protein sequence ID" value="TDT33617.1"/>
    <property type="molecule type" value="Genomic_DNA"/>
</dbReference>